<dbReference type="KEGG" id="palw:PSAL_021280"/>
<dbReference type="EMBL" id="CP060436">
    <property type="protein sequence ID" value="QPM90886.1"/>
    <property type="molecule type" value="Genomic_DNA"/>
</dbReference>
<dbReference type="Proteomes" id="UP000283786">
    <property type="component" value="Chromosome"/>
</dbReference>
<dbReference type="InterPro" id="IPR036388">
    <property type="entry name" value="WH-like_DNA-bd_sf"/>
</dbReference>
<comment type="similarity">
    <text evidence="1">Belongs to the LysR transcriptional regulatory family.</text>
</comment>
<evidence type="ECO:0000256" key="2">
    <source>
        <dbReference type="ARBA" id="ARBA00023015"/>
    </source>
</evidence>
<dbReference type="PANTHER" id="PTHR30427:SF1">
    <property type="entry name" value="TRANSCRIPTIONAL ACTIVATOR PROTEIN LYSR"/>
    <property type="match status" value="1"/>
</dbReference>
<dbReference type="SUPFAM" id="SSF53850">
    <property type="entry name" value="Periplasmic binding protein-like II"/>
    <property type="match status" value="1"/>
</dbReference>
<keyword evidence="3" id="KW-0238">DNA-binding</keyword>
<dbReference type="Pfam" id="PF00126">
    <property type="entry name" value="HTH_1"/>
    <property type="match status" value="1"/>
</dbReference>
<dbReference type="PANTHER" id="PTHR30427">
    <property type="entry name" value="TRANSCRIPTIONAL ACTIVATOR PROTEIN LYSR"/>
    <property type="match status" value="1"/>
</dbReference>
<dbReference type="Pfam" id="PF03466">
    <property type="entry name" value="LysR_substrate"/>
    <property type="match status" value="1"/>
</dbReference>
<protein>
    <submittedName>
        <fullName evidence="5">Uncharacterized protein</fullName>
    </submittedName>
</protein>
<dbReference type="GO" id="GO:0043565">
    <property type="term" value="F:sequence-specific DNA binding"/>
    <property type="evidence" value="ECO:0007669"/>
    <property type="project" value="TreeGrafter"/>
</dbReference>
<sequence>MLTGSISGAAQQLGIAQPTVTNTVRRLEDVLSVQLFNRSGARLRPTALARQIFDVAAPSMTAFEQITDRVNEMVQGKGTMFRLGVSPSVSQALGPRCLSIFRKRRPEMNLRMDTLSMKQNRDYLWMAEGNCTVTIFPLDDPGITSFRISSAGMVCVVPSEHPLARKSELTVHDIAEEPLIFFHRNTPHGELVRKIFESAGIEPNISIETRFAESAPHLMREGFGIALQDELSAFGVTNPALSVRPLAGTERQPILLHCRSDNVDDIEVREARRCLLQAAQELGLPVEAEIRAETRGR</sequence>
<dbReference type="PROSITE" id="PS50931">
    <property type="entry name" value="HTH_LYSR"/>
    <property type="match status" value="1"/>
</dbReference>
<dbReference type="GO" id="GO:0010628">
    <property type="term" value="P:positive regulation of gene expression"/>
    <property type="evidence" value="ECO:0007669"/>
    <property type="project" value="TreeGrafter"/>
</dbReference>
<dbReference type="InterPro" id="IPR005119">
    <property type="entry name" value="LysR_subst-bd"/>
</dbReference>
<gene>
    <name evidence="5" type="ORF">PSAL_021280</name>
</gene>
<dbReference type="Gene3D" id="3.40.190.290">
    <property type="match status" value="1"/>
</dbReference>
<dbReference type="InterPro" id="IPR000847">
    <property type="entry name" value="LysR_HTH_N"/>
</dbReference>
<dbReference type="InterPro" id="IPR036390">
    <property type="entry name" value="WH_DNA-bd_sf"/>
</dbReference>
<evidence type="ECO:0000256" key="1">
    <source>
        <dbReference type="ARBA" id="ARBA00009437"/>
    </source>
</evidence>
<reference evidence="5 6" key="1">
    <citation type="submission" date="2020-08" db="EMBL/GenBank/DDBJ databases">
        <title>Genome sequence of Rhodobacteraceae bacterium Lw-13e.</title>
        <authorList>
            <person name="Poehlein A."/>
            <person name="Wolter L."/>
            <person name="Daniel R."/>
            <person name="Brinkhoff T."/>
        </authorList>
    </citation>
    <scope>NUCLEOTIDE SEQUENCE [LARGE SCALE GENOMIC DNA]</scope>
    <source>
        <strain evidence="5 6">Lw-13e</strain>
    </source>
</reference>
<organism evidence="5 6">
    <name type="scientific">Pseudooceanicola algae</name>
    <dbReference type="NCBI Taxonomy" id="1537215"/>
    <lineage>
        <taxon>Bacteria</taxon>
        <taxon>Pseudomonadati</taxon>
        <taxon>Pseudomonadota</taxon>
        <taxon>Alphaproteobacteria</taxon>
        <taxon>Rhodobacterales</taxon>
        <taxon>Paracoccaceae</taxon>
        <taxon>Pseudooceanicola</taxon>
    </lineage>
</organism>
<dbReference type="PRINTS" id="PR00039">
    <property type="entry name" value="HTHLYSR"/>
</dbReference>
<accession>A0A418SL22</accession>
<proteinExistence type="inferred from homology"/>
<keyword evidence="2" id="KW-0805">Transcription regulation</keyword>
<dbReference type="Gene3D" id="1.10.10.10">
    <property type="entry name" value="Winged helix-like DNA-binding domain superfamily/Winged helix DNA-binding domain"/>
    <property type="match status" value="1"/>
</dbReference>
<evidence type="ECO:0000313" key="6">
    <source>
        <dbReference type="Proteomes" id="UP000283786"/>
    </source>
</evidence>
<keyword evidence="4" id="KW-0804">Transcription</keyword>
<dbReference type="GO" id="GO:0003700">
    <property type="term" value="F:DNA-binding transcription factor activity"/>
    <property type="evidence" value="ECO:0007669"/>
    <property type="project" value="InterPro"/>
</dbReference>
<keyword evidence="6" id="KW-1185">Reference proteome</keyword>
<evidence type="ECO:0000256" key="3">
    <source>
        <dbReference type="ARBA" id="ARBA00023125"/>
    </source>
</evidence>
<evidence type="ECO:0000256" key="4">
    <source>
        <dbReference type="ARBA" id="ARBA00023163"/>
    </source>
</evidence>
<name>A0A418SL22_9RHOB</name>
<dbReference type="AlphaFoldDB" id="A0A418SL22"/>
<evidence type="ECO:0000313" key="5">
    <source>
        <dbReference type="EMBL" id="QPM90886.1"/>
    </source>
</evidence>
<dbReference type="SUPFAM" id="SSF46785">
    <property type="entry name" value="Winged helix' DNA-binding domain"/>
    <property type="match status" value="1"/>
</dbReference>